<comment type="caution">
    <text evidence="1">The sequence shown here is derived from an EMBL/GenBank/DDBJ whole genome shotgun (WGS) entry which is preliminary data.</text>
</comment>
<evidence type="ECO:0000313" key="1">
    <source>
        <dbReference type="EMBL" id="VTJ79741.1"/>
    </source>
</evidence>
<dbReference type="Proteomes" id="UP000335636">
    <property type="component" value="Unassembled WGS sequence"/>
</dbReference>
<reference evidence="1" key="1">
    <citation type="submission" date="2019-04" db="EMBL/GenBank/DDBJ databases">
        <authorList>
            <person name="Alioto T."/>
            <person name="Alioto T."/>
        </authorList>
    </citation>
    <scope>NUCLEOTIDE SEQUENCE [LARGE SCALE GENOMIC DNA]</scope>
</reference>
<gene>
    <name evidence="1" type="ORF">MONAX_5E033360</name>
</gene>
<evidence type="ECO:0000313" key="2">
    <source>
        <dbReference type="Proteomes" id="UP000335636"/>
    </source>
</evidence>
<proteinExistence type="predicted"/>
<sequence length="70" mass="8079">NVLRIHVSSGCTGIKRIKRSWCMHSRIYRIYKSLDEALGESLNAIINSHFKENNIDGFGKFMLFLHGILE</sequence>
<keyword evidence="2" id="KW-1185">Reference proteome</keyword>
<name>A0A5E4CFM7_MARMO</name>
<dbReference type="EMBL" id="CABDUW010001221">
    <property type="protein sequence ID" value="VTJ79741.1"/>
    <property type="molecule type" value="Genomic_DNA"/>
</dbReference>
<dbReference type="AlphaFoldDB" id="A0A5E4CFM7"/>
<organism evidence="1 2">
    <name type="scientific">Marmota monax</name>
    <name type="common">Woodchuck</name>
    <dbReference type="NCBI Taxonomy" id="9995"/>
    <lineage>
        <taxon>Eukaryota</taxon>
        <taxon>Metazoa</taxon>
        <taxon>Chordata</taxon>
        <taxon>Craniata</taxon>
        <taxon>Vertebrata</taxon>
        <taxon>Euteleostomi</taxon>
        <taxon>Mammalia</taxon>
        <taxon>Eutheria</taxon>
        <taxon>Euarchontoglires</taxon>
        <taxon>Glires</taxon>
        <taxon>Rodentia</taxon>
        <taxon>Sciuromorpha</taxon>
        <taxon>Sciuridae</taxon>
        <taxon>Xerinae</taxon>
        <taxon>Marmotini</taxon>
        <taxon>Marmota</taxon>
    </lineage>
</organism>
<protein>
    <submittedName>
        <fullName evidence="1">Uncharacterized protein</fullName>
    </submittedName>
</protein>
<accession>A0A5E4CFM7</accession>
<feature type="non-terminal residue" evidence="1">
    <location>
        <position position="1"/>
    </location>
</feature>